<name>D9RAX1_LACSW</name>
<dbReference type="KEGG" id="csh:Closa_3645"/>
<dbReference type="InterPro" id="IPR000515">
    <property type="entry name" value="MetI-like"/>
</dbReference>
<keyword evidence="10" id="KW-1185">Reference proteome</keyword>
<dbReference type="CDD" id="cd06261">
    <property type="entry name" value="TM_PBP2"/>
    <property type="match status" value="1"/>
</dbReference>
<feature type="transmembrane region" description="Helical" evidence="7">
    <location>
        <begin position="109"/>
        <end position="129"/>
    </location>
</feature>
<dbReference type="RefSeq" id="WP_013274234.1">
    <property type="nucleotide sequence ID" value="NC_014376.1"/>
</dbReference>
<protein>
    <submittedName>
        <fullName evidence="9">Binding-protein-dependent transport systems inner membrane component</fullName>
    </submittedName>
</protein>
<reference evidence="9" key="1">
    <citation type="submission" date="2010-07" db="EMBL/GenBank/DDBJ databases">
        <title>Complete sequence of Clostridium saccharolyticum WM1.</title>
        <authorList>
            <consortium name="US DOE Joint Genome Institute"/>
            <person name="Lucas S."/>
            <person name="Copeland A."/>
            <person name="Lapidus A."/>
            <person name="Cheng J.-F."/>
            <person name="Bruce D."/>
            <person name="Goodwin L."/>
            <person name="Pitluck S."/>
            <person name="Chertkov O."/>
            <person name="Detter J.C."/>
            <person name="Han C."/>
            <person name="Tapia R."/>
            <person name="Land M."/>
            <person name="Hauser L."/>
            <person name="Chang Y.-J."/>
            <person name="Jeffries C."/>
            <person name="Kyrpides N."/>
            <person name="Ivanova N."/>
            <person name="Mikhailova N."/>
            <person name="Mouttaki H."/>
            <person name="Lin L."/>
            <person name="Zhou J."/>
            <person name="Hemme C.L."/>
            <person name="Woyke T."/>
        </authorList>
    </citation>
    <scope>NUCLEOTIDE SEQUENCE [LARGE SCALE GENOMIC DNA]</scope>
    <source>
        <strain evidence="9">WM1</strain>
    </source>
</reference>
<dbReference type="PANTHER" id="PTHR30193:SF37">
    <property type="entry name" value="INNER MEMBRANE ABC TRANSPORTER PERMEASE PROTEIN YCJO"/>
    <property type="match status" value="1"/>
</dbReference>
<dbReference type="PANTHER" id="PTHR30193">
    <property type="entry name" value="ABC TRANSPORTER PERMEASE PROTEIN"/>
    <property type="match status" value="1"/>
</dbReference>
<dbReference type="Pfam" id="PF00528">
    <property type="entry name" value="BPD_transp_1"/>
    <property type="match status" value="1"/>
</dbReference>
<feature type="transmembrane region" description="Helical" evidence="7">
    <location>
        <begin position="73"/>
        <end position="97"/>
    </location>
</feature>
<dbReference type="Gene3D" id="1.10.3720.10">
    <property type="entry name" value="MetI-like"/>
    <property type="match status" value="1"/>
</dbReference>
<dbReference type="OrthoDB" id="145927at2"/>
<dbReference type="EMBL" id="CP002109">
    <property type="protein sequence ID" value="ADL06168.1"/>
    <property type="molecule type" value="Genomic_DNA"/>
</dbReference>
<dbReference type="SUPFAM" id="SSF161098">
    <property type="entry name" value="MetI-like"/>
    <property type="match status" value="1"/>
</dbReference>
<evidence type="ECO:0000256" key="1">
    <source>
        <dbReference type="ARBA" id="ARBA00004651"/>
    </source>
</evidence>
<feature type="transmembrane region" description="Helical" evidence="7">
    <location>
        <begin position="12"/>
        <end position="31"/>
    </location>
</feature>
<dbReference type="InterPro" id="IPR035906">
    <property type="entry name" value="MetI-like_sf"/>
</dbReference>
<accession>D9RAX1</accession>
<dbReference type="HOGENOM" id="CLU_016047_0_0_9"/>
<keyword evidence="6 7" id="KW-0472">Membrane</keyword>
<feature type="transmembrane region" description="Helical" evidence="7">
    <location>
        <begin position="264"/>
        <end position="287"/>
    </location>
</feature>
<evidence type="ECO:0000256" key="3">
    <source>
        <dbReference type="ARBA" id="ARBA00022475"/>
    </source>
</evidence>
<dbReference type="GO" id="GO:0055085">
    <property type="term" value="P:transmembrane transport"/>
    <property type="evidence" value="ECO:0007669"/>
    <property type="project" value="InterPro"/>
</dbReference>
<comment type="subcellular location">
    <subcellularLocation>
        <location evidence="1 7">Cell membrane</location>
        <topology evidence="1 7">Multi-pass membrane protein</topology>
    </subcellularLocation>
</comment>
<feature type="domain" description="ABC transmembrane type-1" evidence="8">
    <location>
        <begin position="69"/>
        <end position="285"/>
    </location>
</feature>
<keyword evidence="3" id="KW-1003">Cell membrane</keyword>
<keyword evidence="4 7" id="KW-0812">Transmembrane</keyword>
<evidence type="ECO:0000313" key="9">
    <source>
        <dbReference type="EMBL" id="ADL06168.1"/>
    </source>
</evidence>
<dbReference type="STRING" id="610130.Closa_3645"/>
<organism evidence="9 10">
    <name type="scientific">Lacrimispora saccharolytica (strain ATCC 35040 / DSM 2544 / NRCC 2533 / WM1)</name>
    <name type="common">Clostridium saccharolyticum</name>
    <dbReference type="NCBI Taxonomy" id="610130"/>
    <lineage>
        <taxon>Bacteria</taxon>
        <taxon>Bacillati</taxon>
        <taxon>Bacillota</taxon>
        <taxon>Clostridia</taxon>
        <taxon>Lachnospirales</taxon>
        <taxon>Lachnospiraceae</taxon>
        <taxon>Lacrimispora</taxon>
    </lineage>
</organism>
<dbReference type="PaxDb" id="610130-Closa_3645"/>
<evidence type="ECO:0000256" key="6">
    <source>
        <dbReference type="ARBA" id="ARBA00023136"/>
    </source>
</evidence>
<sequence length="297" mass="33583">MKRERKRNLQAFAFVFPGILILGIFVYYPLFKNIVYSFQSFTLSDITKEWVGLANYRQLFHDKIIFVSLKNNFLYAVISILIQVGFGLILAAVLEDVAFRKVAPALRSIYFIPTVISMTVVCLLFDFIYNPQMGLLNSFLNLLGLDQLAHIWLGSKKTAMYAVIAVSQWQSTGYVAMLFIVAIQKIPTELYESAEVDGAGKFKRFFYITVPQVRQMFFVTMILTVVGAFTVFNEPYILTGGGPGTSTMVLSLHMYQTGFVKNNMGYASTIAMLIFVITAVLSSVQFFTYGTDKEERT</sequence>
<evidence type="ECO:0000256" key="5">
    <source>
        <dbReference type="ARBA" id="ARBA00022989"/>
    </source>
</evidence>
<feature type="transmembrane region" description="Helical" evidence="7">
    <location>
        <begin position="159"/>
        <end position="183"/>
    </location>
</feature>
<evidence type="ECO:0000256" key="4">
    <source>
        <dbReference type="ARBA" id="ARBA00022692"/>
    </source>
</evidence>
<dbReference type="PROSITE" id="PS50928">
    <property type="entry name" value="ABC_TM1"/>
    <property type="match status" value="1"/>
</dbReference>
<keyword evidence="5 7" id="KW-1133">Transmembrane helix</keyword>
<comment type="similarity">
    <text evidence="7">Belongs to the binding-protein-dependent transport system permease family.</text>
</comment>
<proteinExistence type="inferred from homology"/>
<dbReference type="AlphaFoldDB" id="D9RAX1"/>
<dbReference type="GO" id="GO:0005886">
    <property type="term" value="C:plasma membrane"/>
    <property type="evidence" value="ECO:0007669"/>
    <property type="project" value="UniProtKB-SubCell"/>
</dbReference>
<keyword evidence="2 7" id="KW-0813">Transport</keyword>
<evidence type="ECO:0000256" key="7">
    <source>
        <dbReference type="RuleBase" id="RU363032"/>
    </source>
</evidence>
<dbReference type="InterPro" id="IPR051393">
    <property type="entry name" value="ABC_transporter_permease"/>
</dbReference>
<gene>
    <name evidence="9" type="ordered locus">Closa_3645</name>
</gene>
<dbReference type="eggNOG" id="COG1175">
    <property type="taxonomic scope" value="Bacteria"/>
</dbReference>
<evidence type="ECO:0000313" key="10">
    <source>
        <dbReference type="Proteomes" id="UP000001662"/>
    </source>
</evidence>
<evidence type="ECO:0000259" key="8">
    <source>
        <dbReference type="PROSITE" id="PS50928"/>
    </source>
</evidence>
<dbReference type="Proteomes" id="UP000001662">
    <property type="component" value="Chromosome"/>
</dbReference>
<evidence type="ECO:0000256" key="2">
    <source>
        <dbReference type="ARBA" id="ARBA00022448"/>
    </source>
</evidence>
<feature type="transmembrane region" description="Helical" evidence="7">
    <location>
        <begin position="213"/>
        <end position="232"/>
    </location>
</feature>